<dbReference type="Proteomes" id="UP000828390">
    <property type="component" value="Unassembled WGS sequence"/>
</dbReference>
<sequence>MSVLLGTKLSVVTKMCSRFFVLLAILAVAMAAPGPFVWIPIPENSGWALANAWYAAPILREAPVTFVSVTSAFRRATDTKSSIHRFYRVHFWSSTATQSRLCQAIIHWIGNQPHVDFRPFWSHC</sequence>
<reference evidence="1" key="2">
    <citation type="submission" date="2020-11" db="EMBL/GenBank/DDBJ databases">
        <authorList>
            <person name="McCartney M.A."/>
            <person name="Auch B."/>
            <person name="Kono T."/>
            <person name="Mallez S."/>
            <person name="Becker A."/>
            <person name="Gohl D.M."/>
            <person name="Silverstein K.A.T."/>
            <person name="Koren S."/>
            <person name="Bechman K.B."/>
            <person name="Herman A."/>
            <person name="Abrahante J.E."/>
            <person name="Garbe J."/>
        </authorList>
    </citation>
    <scope>NUCLEOTIDE SEQUENCE</scope>
    <source>
        <strain evidence="1">Duluth1</strain>
        <tissue evidence="1">Whole animal</tissue>
    </source>
</reference>
<gene>
    <name evidence="1" type="ORF">DPMN_194437</name>
</gene>
<evidence type="ECO:0000313" key="2">
    <source>
        <dbReference type="Proteomes" id="UP000828390"/>
    </source>
</evidence>
<reference evidence="1" key="1">
    <citation type="journal article" date="2019" name="bioRxiv">
        <title>The Genome of the Zebra Mussel, Dreissena polymorpha: A Resource for Invasive Species Research.</title>
        <authorList>
            <person name="McCartney M.A."/>
            <person name="Auch B."/>
            <person name="Kono T."/>
            <person name="Mallez S."/>
            <person name="Zhang Y."/>
            <person name="Obille A."/>
            <person name="Becker A."/>
            <person name="Abrahante J.E."/>
            <person name="Garbe J."/>
            <person name="Badalamenti J.P."/>
            <person name="Herman A."/>
            <person name="Mangelson H."/>
            <person name="Liachko I."/>
            <person name="Sullivan S."/>
            <person name="Sone E.D."/>
            <person name="Koren S."/>
            <person name="Silverstein K.A.T."/>
            <person name="Beckman K.B."/>
            <person name="Gohl D.M."/>
        </authorList>
    </citation>
    <scope>NUCLEOTIDE SEQUENCE</scope>
    <source>
        <strain evidence="1">Duluth1</strain>
        <tissue evidence="1">Whole animal</tissue>
    </source>
</reference>
<proteinExistence type="predicted"/>
<dbReference type="AlphaFoldDB" id="A0A9D4B6M1"/>
<evidence type="ECO:0000313" key="1">
    <source>
        <dbReference type="EMBL" id="KAH3691209.1"/>
    </source>
</evidence>
<keyword evidence="2" id="KW-1185">Reference proteome</keyword>
<protein>
    <submittedName>
        <fullName evidence="1">Uncharacterized protein</fullName>
    </submittedName>
</protein>
<accession>A0A9D4B6M1</accession>
<dbReference type="EMBL" id="JAIWYP010000042">
    <property type="protein sequence ID" value="KAH3691209.1"/>
    <property type="molecule type" value="Genomic_DNA"/>
</dbReference>
<organism evidence="1 2">
    <name type="scientific">Dreissena polymorpha</name>
    <name type="common">Zebra mussel</name>
    <name type="synonym">Mytilus polymorpha</name>
    <dbReference type="NCBI Taxonomy" id="45954"/>
    <lineage>
        <taxon>Eukaryota</taxon>
        <taxon>Metazoa</taxon>
        <taxon>Spiralia</taxon>
        <taxon>Lophotrochozoa</taxon>
        <taxon>Mollusca</taxon>
        <taxon>Bivalvia</taxon>
        <taxon>Autobranchia</taxon>
        <taxon>Heteroconchia</taxon>
        <taxon>Euheterodonta</taxon>
        <taxon>Imparidentia</taxon>
        <taxon>Neoheterodontei</taxon>
        <taxon>Myida</taxon>
        <taxon>Dreissenoidea</taxon>
        <taxon>Dreissenidae</taxon>
        <taxon>Dreissena</taxon>
    </lineage>
</organism>
<name>A0A9D4B6M1_DREPO</name>
<comment type="caution">
    <text evidence="1">The sequence shown here is derived from an EMBL/GenBank/DDBJ whole genome shotgun (WGS) entry which is preliminary data.</text>
</comment>